<dbReference type="GO" id="GO:0007062">
    <property type="term" value="P:sister chromatid cohesion"/>
    <property type="evidence" value="ECO:0007669"/>
    <property type="project" value="InterPro"/>
</dbReference>
<name>A0A517R7J6_9PLAN</name>
<dbReference type="InterPro" id="IPR003395">
    <property type="entry name" value="RecF/RecN/SMC_N"/>
</dbReference>
<comment type="subcellular location">
    <subcellularLocation>
        <location evidence="1 7">Cytoplasm</location>
    </subcellularLocation>
</comment>
<dbReference type="FunFam" id="3.40.50.300:FF:000901">
    <property type="entry name" value="Chromosome partition protein Smc"/>
    <property type="match status" value="1"/>
</dbReference>
<proteinExistence type="inferred from homology"/>
<dbReference type="Gene3D" id="3.30.70.1620">
    <property type="match status" value="1"/>
</dbReference>
<evidence type="ECO:0000256" key="6">
    <source>
        <dbReference type="ARBA" id="ARBA00023125"/>
    </source>
</evidence>
<dbReference type="InterPro" id="IPR027417">
    <property type="entry name" value="P-loop_NTPase"/>
</dbReference>
<keyword evidence="2 7" id="KW-0963">Cytoplasm</keyword>
<keyword evidence="5 7" id="KW-0175">Coiled coil</keyword>
<dbReference type="InterPro" id="IPR036277">
    <property type="entry name" value="SMC_hinge_sf"/>
</dbReference>
<evidence type="ECO:0000256" key="3">
    <source>
        <dbReference type="ARBA" id="ARBA00022741"/>
    </source>
</evidence>
<dbReference type="OrthoDB" id="9808768at2"/>
<organism evidence="10 11">
    <name type="scientific">Stratiformator vulcanicus</name>
    <dbReference type="NCBI Taxonomy" id="2527980"/>
    <lineage>
        <taxon>Bacteria</taxon>
        <taxon>Pseudomonadati</taxon>
        <taxon>Planctomycetota</taxon>
        <taxon>Planctomycetia</taxon>
        <taxon>Planctomycetales</taxon>
        <taxon>Planctomycetaceae</taxon>
        <taxon>Stratiformator</taxon>
    </lineage>
</organism>
<dbReference type="HAMAP" id="MF_01894">
    <property type="entry name" value="Smc_prok"/>
    <property type="match status" value="1"/>
</dbReference>
<dbReference type="GO" id="GO:0006260">
    <property type="term" value="P:DNA replication"/>
    <property type="evidence" value="ECO:0007669"/>
    <property type="project" value="UniProtKB-UniRule"/>
</dbReference>
<dbReference type="InterPro" id="IPR011890">
    <property type="entry name" value="SMC_prok"/>
</dbReference>
<dbReference type="Gene3D" id="1.20.1060.20">
    <property type="match status" value="1"/>
</dbReference>
<evidence type="ECO:0000256" key="1">
    <source>
        <dbReference type="ARBA" id="ARBA00004496"/>
    </source>
</evidence>
<reference evidence="10 11" key="1">
    <citation type="submission" date="2019-02" db="EMBL/GenBank/DDBJ databases">
        <title>Deep-cultivation of Planctomycetes and their phenomic and genomic characterization uncovers novel biology.</title>
        <authorList>
            <person name="Wiegand S."/>
            <person name="Jogler M."/>
            <person name="Boedeker C."/>
            <person name="Pinto D."/>
            <person name="Vollmers J."/>
            <person name="Rivas-Marin E."/>
            <person name="Kohn T."/>
            <person name="Peeters S.H."/>
            <person name="Heuer A."/>
            <person name="Rast P."/>
            <person name="Oberbeckmann S."/>
            <person name="Bunk B."/>
            <person name="Jeske O."/>
            <person name="Meyerdierks A."/>
            <person name="Storesund J.E."/>
            <person name="Kallscheuer N."/>
            <person name="Luecker S."/>
            <person name="Lage O.M."/>
            <person name="Pohl T."/>
            <person name="Merkel B.J."/>
            <person name="Hornburger P."/>
            <person name="Mueller R.-W."/>
            <person name="Bruemmer F."/>
            <person name="Labrenz M."/>
            <person name="Spormann A.M."/>
            <person name="Op den Camp H."/>
            <person name="Overmann J."/>
            <person name="Amann R."/>
            <person name="Jetten M.S.M."/>
            <person name="Mascher T."/>
            <person name="Medema M.H."/>
            <person name="Devos D.P."/>
            <person name="Kaster A.-K."/>
            <person name="Ovreas L."/>
            <person name="Rohde M."/>
            <person name="Galperin M.Y."/>
            <person name="Jogler C."/>
        </authorList>
    </citation>
    <scope>NUCLEOTIDE SEQUENCE [LARGE SCALE GENOMIC DNA]</scope>
    <source>
        <strain evidence="10 11">Pan189</strain>
    </source>
</reference>
<feature type="domain" description="SMC hinge" evidence="9">
    <location>
        <begin position="525"/>
        <end position="664"/>
    </location>
</feature>
<evidence type="ECO:0000256" key="7">
    <source>
        <dbReference type="HAMAP-Rule" id="MF_01894"/>
    </source>
</evidence>
<gene>
    <name evidence="10" type="primary">smc_3</name>
    <name evidence="7" type="synonym">smc</name>
    <name evidence="10" type="ORF">Pan189_42140</name>
</gene>
<evidence type="ECO:0000259" key="9">
    <source>
        <dbReference type="SMART" id="SM00968"/>
    </source>
</evidence>
<dbReference type="InterPro" id="IPR024704">
    <property type="entry name" value="SMC"/>
</dbReference>
<evidence type="ECO:0000256" key="4">
    <source>
        <dbReference type="ARBA" id="ARBA00022840"/>
    </source>
</evidence>
<dbReference type="SUPFAM" id="SSF52540">
    <property type="entry name" value="P-loop containing nucleoside triphosphate hydrolases"/>
    <property type="match status" value="1"/>
</dbReference>
<comment type="subunit">
    <text evidence="7">Homodimer.</text>
</comment>
<dbReference type="GO" id="GO:0007059">
    <property type="term" value="P:chromosome segregation"/>
    <property type="evidence" value="ECO:0007669"/>
    <property type="project" value="UniProtKB-UniRule"/>
</dbReference>
<dbReference type="PIRSF" id="PIRSF005719">
    <property type="entry name" value="SMC"/>
    <property type="match status" value="1"/>
</dbReference>
<sequence length="1278" mass="142448">MLETLDLHGFKSFADRTVFRFAPGLTAVVGPNGSGKSNVVDALKWILGDQSPKSLRGKDMTDVIFNGSGGRKPANLCEAVLTFDNASGFLPDMGKQVAIGRRLWRNGDSEYLVDGQVARLKDVREIFSGTGAGASAYAIIEQGRVDQLLQANAVGRRAVFEEAAGVGRYKLKRIDAERKLERVEQNLARLTDIVDEVEAQLHATRTQAAKAAKFREISEELRHWWHGFAADEYRDGTRRVAELREKLAVDRARQSEVQQRQQELEDRLTALEEELAAADDDLRGVERQRSVFETQFAEAATTVAQLTERAADAEQDLIRARGRVVTSSDSLREAETERAHNREVLENAREQFETLRSRTQAQEASLFNLDSELAELRETLHETQARRTQLGEQIAQDEADLRTSAQRRDDLDLAISQAEQRLAPMLEQLEHAKNEAKTFSADVAECELRCEAAKAAIEEAIDAKASVAERRSRLKNEIAELRERRGAAAARLNVLEDFEQRGEGLGIGVREILNRARSIDDAPWNRIHGTVAELIDVGLDDAPLAEVALGSRAQLIVIDGFSDLAEYLHRRSSRIAGRVGFLSQQPSAYDDSGLSGARYIEAHPVGTAGASSPPGRDGDLAGLPGVVRRADTLIRVTPRFEGLAERLLGDTWVVESLNSAFALSAGYGRGMRFVTLQGELLESDGSLIVGTLRGEVAIVSRRAELLELRRKIAQYDRELRRTEAELTRQSDALRQADRHASEVEIELRTFETQLAEAKRSAVESDRKRTEVEAAAVEAETELERLAQNRNQASATISRAESSIEQCRAQLAAALELHRSSDAQIAQKTDEVERLREQQKGELLTLAKAEERLASLNEGVQRVDRDVAAQRDRLNSGEERLVEATSRISQLQLAILNAGTKKSDALAKREQLDASVREQFVARDRLKARRAEIAKDESKLRAERREQGDRIHETELKVREIEQSLSTMGERIREEYGVELEELAESDESAVKLLLKERQPEPDHASELDESSELDTIESPDSEVDETSEANASEAEEAIDDGDSLTLEEVREELDARVQRLRRKLKTLGSVNADSLADLDELQERYDRLSAQLQDLTEAKRALEDVIRRINKETKRLFSETFDSIRGHFQVLFRQLFGGGEGDIVLEDVTDMLECGIEIVARPPGKELRSLSLLSGGEKTMTCVALLLAIFKSKPSPFCILDEVDAALDEANITRFVRVLKEFKKDTQFIMITHRKPSMCEADVLYGVTMEEAGVSKRMSVHFEDVAEDGSFHTSKKAA</sequence>
<feature type="coiled-coil region" evidence="7">
    <location>
        <begin position="254"/>
        <end position="491"/>
    </location>
</feature>
<dbReference type="GO" id="GO:0003677">
    <property type="term" value="F:DNA binding"/>
    <property type="evidence" value="ECO:0007669"/>
    <property type="project" value="UniProtKB-UniRule"/>
</dbReference>
<comment type="domain">
    <text evidence="7">Contains large globular domains required for ATP hydrolysis at each terminus and a third globular domain forming a flexible hinge near the middle of the molecule. These domains are separated by coiled-coil structures.</text>
</comment>
<keyword evidence="11" id="KW-1185">Reference proteome</keyword>
<evidence type="ECO:0000313" key="11">
    <source>
        <dbReference type="Proteomes" id="UP000317318"/>
    </source>
</evidence>
<dbReference type="SUPFAM" id="SSF75553">
    <property type="entry name" value="Smc hinge domain"/>
    <property type="match status" value="1"/>
</dbReference>
<keyword evidence="4 7" id="KW-0067">ATP-binding</keyword>
<comment type="function">
    <text evidence="7">Required for chromosome condensation and partitioning.</text>
</comment>
<comment type="similarity">
    <text evidence="7">Belongs to the SMC family.</text>
</comment>
<dbReference type="RefSeq" id="WP_145365915.1">
    <property type="nucleotide sequence ID" value="NZ_CP036268.1"/>
</dbReference>
<dbReference type="NCBIfam" id="TIGR02168">
    <property type="entry name" value="SMC_prok_B"/>
    <property type="match status" value="1"/>
</dbReference>
<dbReference type="GO" id="GO:0030261">
    <property type="term" value="P:chromosome condensation"/>
    <property type="evidence" value="ECO:0007669"/>
    <property type="project" value="InterPro"/>
</dbReference>
<evidence type="ECO:0000256" key="8">
    <source>
        <dbReference type="SAM" id="MobiDB-lite"/>
    </source>
</evidence>
<evidence type="ECO:0000256" key="5">
    <source>
        <dbReference type="ARBA" id="ARBA00023054"/>
    </source>
</evidence>
<feature type="region of interest" description="Disordered" evidence="8">
    <location>
        <begin position="996"/>
        <end position="1043"/>
    </location>
</feature>
<keyword evidence="3 7" id="KW-0547">Nucleotide-binding</keyword>
<dbReference type="GO" id="GO:0016887">
    <property type="term" value="F:ATP hydrolysis activity"/>
    <property type="evidence" value="ECO:0007669"/>
    <property type="project" value="InterPro"/>
</dbReference>
<evidence type="ECO:0000313" key="10">
    <source>
        <dbReference type="EMBL" id="QDT39803.1"/>
    </source>
</evidence>
<keyword evidence="6 7" id="KW-0238">DNA-binding</keyword>
<dbReference type="Proteomes" id="UP000317318">
    <property type="component" value="Chromosome"/>
</dbReference>
<dbReference type="GO" id="GO:0005694">
    <property type="term" value="C:chromosome"/>
    <property type="evidence" value="ECO:0007669"/>
    <property type="project" value="InterPro"/>
</dbReference>
<dbReference type="GO" id="GO:0005524">
    <property type="term" value="F:ATP binding"/>
    <property type="evidence" value="ECO:0007669"/>
    <property type="project" value="UniProtKB-UniRule"/>
</dbReference>
<dbReference type="EMBL" id="CP036268">
    <property type="protein sequence ID" value="QDT39803.1"/>
    <property type="molecule type" value="Genomic_DNA"/>
</dbReference>
<feature type="coiled-coil region" evidence="7">
    <location>
        <begin position="698"/>
        <end position="893"/>
    </location>
</feature>
<dbReference type="Gene3D" id="3.40.50.300">
    <property type="entry name" value="P-loop containing nucleotide triphosphate hydrolases"/>
    <property type="match status" value="2"/>
</dbReference>
<dbReference type="InterPro" id="IPR010935">
    <property type="entry name" value="SMC_hinge"/>
</dbReference>
<dbReference type="KEGG" id="svp:Pan189_42140"/>
<feature type="compositionally biased region" description="Basic and acidic residues" evidence="8">
    <location>
        <begin position="996"/>
        <end position="1006"/>
    </location>
</feature>
<dbReference type="AlphaFoldDB" id="A0A517R7J6"/>
<feature type="coiled-coil region" evidence="7">
    <location>
        <begin position="166"/>
        <end position="207"/>
    </location>
</feature>
<feature type="compositionally biased region" description="Acidic residues" evidence="8">
    <location>
        <begin position="1007"/>
        <end position="1042"/>
    </location>
</feature>
<dbReference type="PANTHER" id="PTHR43977">
    <property type="entry name" value="STRUCTURAL MAINTENANCE OF CHROMOSOMES PROTEIN 3"/>
    <property type="match status" value="1"/>
</dbReference>
<dbReference type="CDD" id="cd03278">
    <property type="entry name" value="ABC_SMC_barmotin"/>
    <property type="match status" value="1"/>
</dbReference>
<evidence type="ECO:0000256" key="2">
    <source>
        <dbReference type="ARBA" id="ARBA00022490"/>
    </source>
</evidence>
<dbReference type="GO" id="GO:0005737">
    <property type="term" value="C:cytoplasm"/>
    <property type="evidence" value="ECO:0007669"/>
    <property type="project" value="UniProtKB-SubCell"/>
</dbReference>
<protein>
    <recommendedName>
        <fullName evidence="7">Chromosome partition protein Smc</fullName>
    </recommendedName>
</protein>
<feature type="coiled-coil region" evidence="7">
    <location>
        <begin position="1043"/>
        <end position="1115"/>
    </location>
</feature>
<dbReference type="Pfam" id="PF06470">
    <property type="entry name" value="SMC_hinge"/>
    <property type="match status" value="1"/>
</dbReference>
<dbReference type="Pfam" id="PF02463">
    <property type="entry name" value="SMC_N"/>
    <property type="match status" value="1"/>
</dbReference>
<feature type="binding site" evidence="7">
    <location>
        <begin position="31"/>
        <end position="38"/>
    </location>
    <ligand>
        <name>ATP</name>
        <dbReference type="ChEBI" id="CHEBI:30616"/>
    </ligand>
</feature>
<dbReference type="SUPFAM" id="SSF57997">
    <property type="entry name" value="Tropomyosin"/>
    <property type="match status" value="1"/>
</dbReference>
<accession>A0A517R7J6</accession>
<dbReference type="SMART" id="SM00968">
    <property type="entry name" value="SMC_hinge"/>
    <property type="match status" value="1"/>
</dbReference>